<dbReference type="SUPFAM" id="SSF53474">
    <property type="entry name" value="alpha/beta-Hydrolases"/>
    <property type="match status" value="1"/>
</dbReference>
<dbReference type="GO" id="GO:0016787">
    <property type="term" value="F:hydrolase activity"/>
    <property type="evidence" value="ECO:0007669"/>
    <property type="project" value="UniProtKB-KW"/>
</dbReference>
<dbReference type="AlphaFoldDB" id="A0A0K1PG26"/>
<evidence type="ECO:0000313" key="3">
    <source>
        <dbReference type="Proteomes" id="UP000055590"/>
    </source>
</evidence>
<dbReference type="InterPro" id="IPR000073">
    <property type="entry name" value="AB_hydrolase_1"/>
</dbReference>
<gene>
    <name evidence="2" type="ORF">AKJ08_2857</name>
</gene>
<keyword evidence="2" id="KW-0378">Hydrolase</keyword>
<organism evidence="2 3">
    <name type="scientific">Vulgatibacter incomptus</name>
    <dbReference type="NCBI Taxonomy" id="1391653"/>
    <lineage>
        <taxon>Bacteria</taxon>
        <taxon>Pseudomonadati</taxon>
        <taxon>Myxococcota</taxon>
        <taxon>Myxococcia</taxon>
        <taxon>Myxococcales</taxon>
        <taxon>Cystobacterineae</taxon>
        <taxon>Vulgatibacteraceae</taxon>
        <taxon>Vulgatibacter</taxon>
    </lineage>
</organism>
<dbReference type="Proteomes" id="UP000055590">
    <property type="component" value="Chromosome"/>
</dbReference>
<evidence type="ECO:0000259" key="1">
    <source>
        <dbReference type="Pfam" id="PF12697"/>
    </source>
</evidence>
<dbReference type="Pfam" id="PF12697">
    <property type="entry name" value="Abhydrolase_6"/>
    <property type="match status" value="1"/>
</dbReference>
<dbReference type="Gene3D" id="3.40.50.1820">
    <property type="entry name" value="alpha/beta hydrolase"/>
    <property type="match status" value="1"/>
</dbReference>
<protein>
    <submittedName>
        <fullName evidence="2">Beta-ketoadipate enol-lactone hydrolase</fullName>
    </submittedName>
</protein>
<reference evidence="2 3" key="1">
    <citation type="submission" date="2015-08" db="EMBL/GenBank/DDBJ databases">
        <authorList>
            <person name="Babu N.S."/>
            <person name="Beckwith C.J."/>
            <person name="Beseler K.G."/>
            <person name="Brison A."/>
            <person name="Carone J.V."/>
            <person name="Caskin T.P."/>
            <person name="Diamond M."/>
            <person name="Durham M.E."/>
            <person name="Foxe J.M."/>
            <person name="Go M."/>
            <person name="Henderson B.A."/>
            <person name="Jones I.B."/>
            <person name="McGettigan J.A."/>
            <person name="Micheletti S.J."/>
            <person name="Nasrallah M.E."/>
            <person name="Ortiz D."/>
            <person name="Piller C.R."/>
            <person name="Privatt S.R."/>
            <person name="Schneider S.L."/>
            <person name="Sharp S."/>
            <person name="Smith T.C."/>
            <person name="Stanton J.D."/>
            <person name="Ullery H.E."/>
            <person name="Wilson R.J."/>
            <person name="Serrano M.G."/>
            <person name="Buck G."/>
            <person name="Lee V."/>
            <person name="Wang Y."/>
            <person name="Carvalho R."/>
            <person name="Voegtly L."/>
            <person name="Shi R."/>
            <person name="Duckworth R."/>
            <person name="Johnson A."/>
            <person name="Loviza R."/>
            <person name="Walstead R."/>
            <person name="Shah Z."/>
            <person name="Kiflezghi M."/>
            <person name="Wade K."/>
            <person name="Ball S.L."/>
            <person name="Bradley K.W."/>
            <person name="Asai D.J."/>
            <person name="Bowman C.A."/>
            <person name="Russell D.A."/>
            <person name="Pope W.H."/>
            <person name="Jacobs-Sera D."/>
            <person name="Hendrix R.W."/>
            <person name="Hatfull G.F."/>
        </authorList>
    </citation>
    <scope>NUCLEOTIDE SEQUENCE [LARGE SCALE GENOMIC DNA]</scope>
    <source>
        <strain evidence="2 3">DSM 27710</strain>
    </source>
</reference>
<name>A0A0K1PG26_9BACT</name>
<feature type="domain" description="AB hydrolase-1" evidence="1">
    <location>
        <begin position="1"/>
        <end position="158"/>
    </location>
</feature>
<dbReference type="STRING" id="1391653.AKJ08_2857"/>
<dbReference type="KEGG" id="vin:AKJ08_2857"/>
<proteinExistence type="predicted"/>
<keyword evidence="3" id="KW-1185">Reference proteome</keyword>
<evidence type="ECO:0000313" key="2">
    <source>
        <dbReference type="EMBL" id="AKU92470.1"/>
    </source>
</evidence>
<dbReference type="InterPro" id="IPR029058">
    <property type="entry name" value="AB_hydrolase_fold"/>
</dbReference>
<sequence>MGGHVGVVAANQQPARINSLAAIASPLQPLPGDARWKMRWLLLPMLELGLQGVAAEILTKTLLSPSAGARLHDEVRLAVRRAPALAEAVRSISLGRGDLLPDLPRVSCRALFVAGSDDALWPPELAATQASRLQRGRAESVAGAGHAVPLERPRETAALLRAHWA</sequence>
<dbReference type="EMBL" id="CP012332">
    <property type="protein sequence ID" value="AKU92470.1"/>
    <property type="molecule type" value="Genomic_DNA"/>
</dbReference>
<accession>A0A0K1PG26</accession>